<accession>A0AAE6EU08</accession>
<evidence type="ECO:0000313" key="4">
    <source>
        <dbReference type="Proteomes" id="UP000036847"/>
    </source>
</evidence>
<reference evidence="3 4" key="1">
    <citation type="submission" date="2019-03" db="EMBL/GenBank/DDBJ databases">
        <title>Complete genome assembly of MDR B. fragilis.</title>
        <authorList>
            <person name="Sydenham T.V."/>
            <person name="Hasman H."/>
            <person name="Justesen U.S."/>
        </authorList>
    </citation>
    <scope>NUCLEOTIDE SEQUENCE [LARGE SCALE GENOMIC DNA]</scope>
    <source>
        <strain evidence="3 4">DCMSKEJBY0001B</strain>
    </source>
</reference>
<dbReference type="Proteomes" id="UP000036847">
    <property type="component" value="Chromosome"/>
</dbReference>
<dbReference type="Pfam" id="PF20693">
    <property type="entry name" value="YobI-ATPase"/>
    <property type="match status" value="1"/>
</dbReference>
<dbReference type="InterPro" id="IPR048428">
    <property type="entry name" value="YobI-NTPase"/>
</dbReference>
<gene>
    <name evidence="3" type="ORF">EC80_014965</name>
</gene>
<evidence type="ECO:0000256" key="1">
    <source>
        <dbReference type="SAM" id="Phobius"/>
    </source>
</evidence>
<dbReference type="AlphaFoldDB" id="A0AAE6EU08"/>
<dbReference type="RefSeq" id="WP_005805888.1">
    <property type="nucleotide sequence ID" value="NZ_CP036546.1"/>
</dbReference>
<protein>
    <recommendedName>
        <fullName evidence="2">YobI-like P-loop NTPase domain-containing protein</fullName>
    </recommendedName>
</protein>
<feature type="transmembrane region" description="Helical" evidence="1">
    <location>
        <begin position="150"/>
        <end position="168"/>
    </location>
</feature>
<dbReference type="InterPro" id="IPR027417">
    <property type="entry name" value="P-loop_NTPase"/>
</dbReference>
<keyword evidence="1" id="KW-1133">Transmembrane helix</keyword>
<evidence type="ECO:0000313" key="3">
    <source>
        <dbReference type="EMBL" id="QCQ46063.1"/>
    </source>
</evidence>
<name>A0AAE6EU08_BACFG</name>
<proteinExistence type="predicted"/>
<dbReference type="EMBL" id="CP036546">
    <property type="protein sequence ID" value="QCQ46063.1"/>
    <property type="molecule type" value="Genomic_DNA"/>
</dbReference>
<dbReference type="SUPFAM" id="SSF52540">
    <property type="entry name" value="P-loop containing nucleoside triphosphate hydrolases"/>
    <property type="match status" value="2"/>
</dbReference>
<evidence type="ECO:0000259" key="2">
    <source>
        <dbReference type="Pfam" id="PF20693"/>
    </source>
</evidence>
<keyword evidence="1" id="KW-0472">Membrane</keyword>
<sequence>MNIPSIFKNKTNRITQQDSTDINVQQQTMMPTIIDEKEPQFLPVKEIGDKLKSDSNLRNIALTGPYGSGKSSVLFTLQKHYPNPHYLQISLATLESYDIPDGDKKQKEEVEKLNRLIEYSILQQLIYREKYENLPNSRFRRIFHFEKGKLCKWTLGIVGFFIAYLIAFEPTWLRVDAMYKVFDWGVTINTIFDIISVLYMLACLFICVRKALLTYCGYKLSKLNLKDGEVELQKETSIFNKHLDEIIYFFQVTNYDVLIIEDLDRFNTSDIYLKLRELNQLINDSKEIGRHITFIYAVKDDVFKDSQRAKFFDYISTVIPVINPSNSKDKLKEELRIRGYEDIPDDDLEEIAFFINDMRLLRNIANEYQQYRKRLCVAGKISLNPTKLLAMIVYKNYFPRDFALLHNREEKVYQCISSKSKFVAYAQRTLDNQKKALEEKIKLHTENAHLSKRDLRSIIAYQIIKEMYRYPKSIMINDNQADIQVIIDNETIFENILSLKEIEYVYEDYNHLNGRRVLNIPESICKSYWERKKAIEDFPKEIIKERKDIIYKERRIKSLKLSQLLSAFDFTQCEDFTRIQLEPLMNVFIRRGYIDEEYYDYISYFYPDMVSQNDRDLLLAMKQTIKGDYQAHIDKVENFAKKVPLYVFNHDCVLNNDLADFLISSCQKPAFQEKYELFVKRIERADVPLDFMIQYYQNSKYARSLFKCFIEWSIKDSWTTIIEYGDTVGRTVLIEGWLRFCDAANLLDEQKEWLNDNYSFLTDHIEVIGLEQIKRLSKEQRYVILNTDSRELLDFIIANNFYLPNKENLCIITNYLNKSDDVNAGNLNLSRIKGTGNNAFILYIENNIDYCLEQFSDTVNDEEEDSLSFILNNENIDEEDKINYLTNQRNRIENIEDITESFRDMAVKLFLVKPTWENVASYFCSSGKSVPENLISYIEHYGDDLGYLECVDSIEVKYLLFNLLLVSNKLNIDTFKKLFNSFDNTIDDGDSLSNLESERVDFLIDKNRIEYTYENTLALFSHKAPIMAKYLISHKNDFLQEVETFKYTANLAICLLKSSAFAIHEKSQIVSALNLDTIKDNSDLATEICSLLTKVRIDLNENILKTILRISHNINDRVAVVTYVIENCSDDMDLIESLLCQLPSPYADIAKHDQKHPILENTSYNSKLLEVLKNVSYISTVSETDKGLKVNKRML</sequence>
<keyword evidence="1" id="KW-0812">Transmembrane</keyword>
<feature type="transmembrane region" description="Helical" evidence="1">
    <location>
        <begin position="188"/>
        <end position="208"/>
    </location>
</feature>
<organism evidence="3 4">
    <name type="scientific">Bacteroides fragilis</name>
    <dbReference type="NCBI Taxonomy" id="817"/>
    <lineage>
        <taxon>Bacteria</taxon>
        <taxon>Pseudomonadati</taxon>
        <taxon>Bacteroidota</taxon>
        <taxon>Bacteroidia</taxon>
        <taxon>Bacteroidales</taxon>
        <taxon>Bacteroidaceae</taxon>
        <taxon>Bacteroides</taxon>
    </lineage>
</organism>
<feature type="domain" description="YobI-like P-loop NTPase" evidence="2">
    <location>
        <begin position="53"/>
        <end position="413"/>
    </location>
</feature>